<dbReference type="GO" id="GO:0005634">
    <property type="term" value="C:nucleus"/>
    <property type="evidence" value="ECO:0000318"/>
    <property type="project" value="GO_Central"/>
</dbReference>
<dbReference type="STRING" id="4565.A0A2X0SJB8"/>
<dbReference type="Gramene" id="TraesCS2D02G314100.1">
    <property type="protein sequence ID" value="TraesCS2D02G314100.1.cds1"/>
    <property type="gene ID" value="TraesCS2D02G314100"/>
</dbReference>
<protein>
    <submittedName>
        <fullName evidence="2">Uncharacterized protein</fullName>
    </submittedName>
</protein>
<dbReference type="Gramene" id="TraesROB_scaffold_016055_01G000700.1">
    <property type="protein sequence ID" value="TraesROB_scaffold_016055_01G000700.1"/>
    <property type="gene ID" value="TraesROB_scaffold_016055_01G000700"/>
</dbReference>
<dbReference type="Gramene" id="TraesCAD_scaffold_032710_01G000700.1">
    <property type="protein sequence ID" value="TraesCAD_scaffold_032710_01G000700.1"/>
    <property type="gene ID" value="TraesCAD_scaffold_032710_01G000700"/>
</dbReference>
<dbReference type="Gramene" id="TraesCS2D03G0722200.1">
    <property type="protein sequence ID" value="TraesCS2D03G0722200.1.CDS1"/>
    <property type="gene ID" value="TraesCS2D03G0722200"/>
</dbReference>
<evidence type="ECO:0000256" key="1">
    <source>
        <dbReference type="SAM" id="MobiDB-lite"/>
    </source>
</evidence>
<feature type="region of interest" description="Disordered" evidence="1">
    <location>
        <begin position="305"/>
        <end position="336"/>
    </location>
</feature>
<dbReference type="OMA" id="HESGRIN"/>
<dbReference type="Pfam" id="PF07800">
    <property type="entry name" value="DUF1644"/>
    <property type="match status" value="1"/>
</dbReference>
<dbReference type="Proteomes" id="UP000019116">
    <property type="component" value="Chromosome 2D"/>
</dbReference>
<sequence>MYFLCHYSRSLFLFWEAMARTPRHHNLSSRRLRSSPPDAPSHYQKATRAAKENKLKLTSEKKDWKHATCPICLERPHDAVLLLCSSHTKGCRPYMCGTNYHQSNCLEQFKNAYVKEKPASEVSVAVAAASKKPKDVELACPICRGEVKGWTVVEPARQFLNRKKRTCIHEDCSFIGSYKKLCKHVKARHPSSKPREVDPARLAEWKELESAKERQDAISIVTGLNPGSMIIGDYLIDPNSGSSDSFMDNSDWSDDSDSYTFPDGGDIMFSGGPDIRSLRRVVRRAYRTSEARPRQNVQRRALTISRSSGRRRWPQVGSALSARMPRGRQARSTNDS</sequence>
<dbReference type="PANTHER" id="PTHR31197">
    <property type="entry name" value="OS01G0612600 PROTEIN"/>
    <property type="match status" value="1"/>
</dbReference>
<dbReference type="Gramene" id="TraesCLE_scaffold_023970_01G000100.1">
    <property type="protein sequence ID" value="TraesCLE_scaffold_023970_01G000100.1"/>
    <property type="gene ID" value="TraesCLE_scaffold_023970_01G000100"/>
</dbReference>
<dbReference type="AlphaFoldDB" id="A0A2X0SJB8"/>
<keyword evidence="3" id="KW-1185">Reference proteome</keyword>
<dbReference type="InterPro" id="IPR012866">
    <property type="entry name" value="DUF1644"/>
</dbReference>
<reference evidence="2" key="1">
    <citation type="submission" date="2018-08" db="EMBL/GenBank/DDBJ databases">
        <authorList>
            <person name="Rossello M."/>
        </authorList>
    </citation>
    <scope>NUCLEOTIDE SEQUENCE [LARGE SCALE GENOMIC DNA]</scope>
    <source>
        <strain evidence="2">cv. Chinese Spring</strain>
    </source>
</reference>
<dbReference type="Gramene" id="TraesWEE_scaffold_076528_01G000100.1">
    <property type="protein sequence ID" value="TraesWEE_scaffold_076528_01G000100.1"/>
    <property type="gene ID" value="TraesWEE_scaffold_076528_01G000100"/>
</dbReference>
<feature type="region of interest" description="Disordered" evidence="1">
    <location>
        <begin position="25"/>
        <end position="52"/>
    </location>
</feature>
<dbReference type="PANTHER" id="PTHR31197:SF23">
    <property type="entry name" value="OS04G0448100 PROTEIN"/>
    <property type="match status" value="1"/>
</dbReference>
<dbReference type="Gene3D" id="3.30.40.10">
    <property type="entry name" value="Zinc/RING finger domain, C3HC4 (zinc finger)"/>
    <property type="match status" value="1"/>
</dbReference>
<accession>A0A2X0SJB8</accession>
<dbReference type="PaxDb" id="4565-Traes_2DL_FEEBAC35D.6"/>
<organism evidence="2">
    <name type="scientific">Triticum aestivum</name>
    <name type="common">Wheat</name>
    <dbReference type="NCBI Taxonomy" id="4565"/>
    <lineage>
        <taxon>Eukaryota</taxon>
        <taxon>Viridiplantae</taxon>
        <taxon>Streptophyta</taxon>
        <taxon>Embryophyta</taxon>
        <taxon>Tracheophyta</taxon>
        <taxon>Spermatophyta</taxon>
        <taxon>Magnoliopsida</taxon>
        <taxon>Liliopsida</taxon>
        <taxon>Poales</taxon>
        <taxon>Poaceae</taxon>
        <taxon>BOP clade</taxon>
        <taxon>Pooideae</taxon>
        <taxon>Triticodae</taxon>
        <taxon>Triticeae</taxon>
        <taxon>Triticinae</taxon>
        <taxon>Triticum</taxon>
    </lineage>
</organism>
<dbReference type="EnsemblPlants" id="TraesCS2D02G314100.1">
    <property type="protein sequence ID" value="TraesCS2D02G314100.1.cds1"/>
    <property type="gene ID" value="TraesCS2D02G314100"/>
</dbReference>
<dbReference type="Gramene" id="TraesRN2D0100766500.1">
    <property type="protein sequence ID" value="TraesRN2D0100766500.1"/>
    <property type="gene ID" value="TraesRN2D0100766500"/>
</dbReference>
<name>A0A2X0SJB8_WHEAT</name>
<reference evidence="2" key="2">
    <citation type="submission" date="2018-10" db="UniProtKB">
        <authorList>
            <consortium name="EnsemblPlants"/>
        </authorList>
    </citation>
    <scope>IDENTIFICATION</scope>
</reference>
<dbReference type="InterPro" id="IPR013083">
    <property type="entry name" value="Znf_RING/FYVE/PHD"/>
</dbReference>
<dbReference type="OrthoDB" id="1921166at2759"/>
<proteinExistence type="predicted"/>
<evidence type="ECO:0000313" key="2">
    <source>
        <dbReference type="EnsemblPlants" id="TraesCS2D02G314100.1.cds1"/>
    </source>
</evidence>
<evidence type="ECO:0000313" key="3">
    <source>
        <dbReference type="Proteomes" id="UP000019116"/>
    </source>
</evidence>
<dbReference type="GO" id="GO:0003700">
    <property type="term" value="F:DNA-binding transcription factor activity"/>
    <property type="evidence" value="ECO:0000318"/>
    <property type="project" value="GO_Central"/>
</dbReference>